<evidence type="ECO:0000313" key="3">
    <source>
        <dbReference type="Proteomes" id="UP000297900"/>
    </source>
</evidence>
<dbReference type="SUPFAM" id="SSF109854">
    <property type="entry name" value="DinB/YfiT-like putative metalloenzymes"/>
    <property type="match status" value="1"/>
</dbReference>
<dbReference type="OrthoDB" id="2932601at2"/>
<comment type="caution">
    <text evidence="2">The sequence shown here is derived from an EMBL/GenBank/DDBJ whole genome shotgun (WGS) entry which is preliminary data.</text>
</comment>
<evidence type="ECO:0000259" key="1">
    <source>
        <dbReference type="Pfam" id="PF12867"/>
    </source>
</evidence>
<dbReference type="Pfam" id="PF12867">
    <property type="entry name" value="DinB_2"/>
    <property type="match status" value="1"/>
</dbReference>
<feature type="domain" description="DinB-like" evidence="1">
    <location>
        <begin position="16"/>
        <end position="137"/>
    </location>
</feature>
<evidence type="ECO:0000313" key="2">
    <source>
        <dbReference type="EMBL" id="TFE19284.1"/>
    </source>
</evidence>
<dbReference type="InterPro" id="IPR024775">
    <property type="entry name" value="DinB-like"/>
</dbReference>
<proteinExistence type="predicted"/>
<protein>
    <submittedName>
        <fullName evidence="2">DinB family protein</fullName>
    </submittedName>
</protein>
<dbReference type="Gene3D" id="1.20.120.450">
    <property type="entry name" value="dinb family like domain"/>
    <property type="match status" value="1"/>
</dbReference>
<dbReference type="Proteomes" id="UP000297900">
    <property type="component" value="Unassembled WGS sequence"/>
</dbReference>
<dbReference type="EMBL" id="SOMN01000077">
    <property type="protein sequence ID" value="TFE19284.1"/>
    <property type="molecule type" value="Genomic_DNA"/>
</dbReference>
<dbReference type="AlphaFoldDB" id="A0A4Y8LPF6"/>
<gene>
    <name evidence="2" type="ORF">E2980_23610</name>
</gene>
<organism evidence="2 3">
    <name type="scientific">Cohnella luojiensis</name>
    <dbReference type="NCBI Taxonomy" id="652876"/>
    <lineage>
        <taxon>Bacteria</taxon>
        <taxon>Bacillati</taxon>
        <taxon>Bacillota</taxon>
        <taxon>Bacilli</taxon>
        <taxon>Bacillales</taxon>
        <taxon>Paenibacillaceae</taxon>
        <taxon>Cohnella</taxon>
    </lineage>
</organism>
<sequence>MISYNYLRLKRLIMDTDEYLYYRGPNNDLNSIAQHVRHLMVVELHWIFRLQGKPIPNEMIERYGPMYDEEGKLPLVFNMKLEDLITEYDEIQLKLKLICKQFKDEDLETQIPFENGNKATIKWGIWHIADHSRHHYSNIAFLKKLYKLSN</sequence>
<dbReference type="InterPro" id="IPR034660">
    <property type="entry name" value="DinB/YfiT-like"/>
</dbReference>
<accession>A0A4Y8LPF6</accession>
<name>A0A4Y8LPF6_9BACL</name>
<keyword evidence="3" id="KW-1185">Reference proteome</keyword>
<reference evidence="2 3" key="1">
    <citation type="submission" date="2019-03" db="EMBL/GenBank/DDBJ databases">
        <title>Cohnella endophytica sp. nov., a novel endophytic bacterium isolated from bark of Sonneratia apetala.</title>
        <authorList>
            <person name="Tuo L."/>
        </authorList>
    </citation>
    <scope>NUCLEOTIDE SEQUENCE [LARGE SCALE GENOMIC DNA]</scope>
    <source>
        <strain evidence="2 3">CCTCC AB 208254</strain>
    </source>
</reference>